<accession>A0A162P2X7</accession>
<evidence type="ECO:0000313" key="3">
    <source>
        <dbReference type="Proteomes" id="UP000076858"/>
    </source>
</evidence>
<keyword evidence="1" id="KW-0812">Transmembrane</keyword>
<gene>
    <name evidence="2" type="ORF">APZ42_015007</name>
</gene>
<dbReference type="EMBL" id="LRGB01000512">
    <property type="protein sequence ID" value="KZS18472.1"/>
    <property type="molecule type" value="Genomic_DNA"/>
</dbReference>
<sequence length="66" mass="8185">MHHPMLFLFFISDVTRVFLFHFFFPFYCLILRGRVFLDFFRSSFSFEMRLQFVFFFGRRQSSCSIS</sequence>
<evidence type="ECO:0000313" key="2">
    <source>
        <dbReference type="EMBL" id="KZS18472.1"/>
    </source>
</evidence>
<keyword evidence="1" id="KW-1133">Transmembrane helix</keyword>
<feature type="transmembrane region" description="Helical" evidence="1">
    <location>
        <begin position="6"/>
        <end position="31"/>
    </location>
</feature>
<reference evidence="2 3" key="1">
    <citation type="submission" date="2016-03" db="EMBL/GenBank/DDBJ databases">
        <title>EvidentialGene: Evidence-directed Construction of Genes on Genomes.</title>
        <authorList>
            <person name="Gilbert D.G."/>
            <person name="Choi J.-H."/>
            <person name="Mockaitis K."/>
            <person name="Colbourne J."/>
            <person name="Pfrender M."/>
        </authorList>
    </citation>
    <scope>NUCLEOTIDE SEQUENCE [LARGE SCALE GENOMIC DNA]</scope>
    <source>
        <strain evidence="2 3">Xinb3</strain>
        <tissue evidence="2">Complete organism</tissue>
    </source>
</reference>
<evidence type="ECO:0000256" key="1">
    <source>
        <dbReference type="SAM" id="Phobius"/>
    </source>
</evidence>
<proteinExistence type="predicted"/>
<dbReference type="Proteomes" id="UP000076858">
    <property type="component" value="Unassembled WGS sequence"/>
</dbReference>
<protein>
    <submittedName>
        <fullName evidence="2">Uncharacterized protein</fullName>
    </submittedName>
</protein>
<keyword evidence="1" id="KW-0472">Membrane</keyword>
<name>A0A162P2X7_9CRUS</name>
<keyword evidence="3" id="KW-1185">Reference proteome</keyword>
<dbReference type="AlphaFoldDB" id="A0A162P2X7"/>
<comment type="caution">
    <text evidence="2">The sequence shown here is derived from an EMBL/GenBank/DDBJ whole genome shotgun (WGS) entry which is preliminary data.</text>
</comment>
<organism evidence="2 3">
    <name type="scientific">Daphnia magna</name>
    <dbReference type="NCBI Taxonomy" id="35525"/>
    <lineage>
        <taxon>Eukaryota</taxon>
        <taxon>Metazoa</taxon>
        <taxon>Ecdysozoa</taxon>
        <taxon>Arthropoda</taxon>
        <taxon>Crustacea</taxon>
        <taxon>Branchiopoda</taxon>
        <taxon>Diplostraca</taxon>
        <taxon>Cladocera</taxon>
        <taxon>Anomopoda</taxon>
        <taxon>Daphniidae</taxon>
        <taxon>Daphnia</taxon>
    </lineage>
</organism>